<reference evidence="6 7" key="1">
    <citation type="journal article" date="2018" name="Environ. Microbiol.">
        <title>Genomes of ubiquitous marine and hypersaline Hydrogenovibrio, Thiomicrorhabdus and Thiomicrospira spp. encode a diversity of mechanisms to sustain chemolithoautotrophy in heterogeneous environments.</title>
        <authorList>
            <person name="Scott K.M."/>
            <person name="Williams J."/>
            <person name="Porter C.M.B."/>
            <person name="Russel S."/>
            <person name="Harmer T.L."/>
            <person name="Paul J.H."/>
            <person name="Antonen K.M."/>
            <person name="Bridges M.K."/>
            <person name="Camper G.J."/>
            <person name="Campla C.K."/>
            <person name="Casella L.G."/>
            <person name="Chase E."/>
            <person name="Conrad J.W."/>
            <person name="Cruz M.C."/>
            <person name="Dunlap D.S."/>
            <person name="Duran L."/>
            <person name="Fahsbender E.M."/>
            <person name="Goldsmith D.B."/>
            <person name="Keeley R.F."/>
            <person name="Kondoff M.R."/>
            <person name="Kussy B.I."/>
            <person name="Lane M.K."/>
            <person name="Lawler S."/>
            <person name="Leigh B.A."/>
            <person name="Lewis C."/>
            <person name="Lostal L.M."/>
            <person name="Marking D."/>
            <person name="Mancera P.A."/>
            <person name="McClenthan E.C."/>
            <person name="McIntyre E.A."/>
            <person name="Mine J.A."/>
            <person name="Modi S."/>
            <person name="Moore B.D."/>
            <person name="Morgan W.A."/>
            <person name="Nelson K.M."/>
            <person name="Nguyen K.N."/>
            <person name="Ogburn N."/>
            <person name="Parrino D.G."/>
            <person name="Pedapudi A.D."/>
            <person name="Pelham R.P."/>
            <person name="Preece A.M."/>
            <person name="Rampersad E.A."/>
            <person name="Richardson J.C."/>
            <person name="Rodgers C.M."/>
            <person name="Schaffer B.L."/>
            <person name="Sheridan N.E."/>
            <person name="Solone M.R."/>
            <person name="Staley Z.R."/>
            <person name="Tabuchi M."/>
            <person name="Waide R.J."/>
            <person name="Wanjugi P.W."/>
            <person name="Young S."/>
            <person name="Clum A."/>
            <person name="Daum C."/>
            <person name="Huntemann M."/>
            <person name="Ivanova N."/>
            <person name="Kyrpides N."/>
            <person name="Mikhailova N."/>
            <person name="Palaniappan K."/>
            <person name="Pillay M."/>
            <person name="Reddy T.B.K."/>
            <person name="Shapiro N."/>
            <person name="Stamatis D."/>
            <person name="Varghese N."/>
            <person name="Woyke T."/>
            <person name="Boden R."/>
            <person name="Freyermuth S.K."/>
            <person name="Kerfeld C.A."/>
        </authorList>
    </citation>
    <scope>NUCLEOTIDE SEQUENCE [LARGE SCALE GENOMIC DNA]</scope>
    <source>
        <strain evidence="6 7">JR-2</strain>
    </source>
</reference>
<protein>
    <submittedName>
        <fullName evidence="6">Lytic murein transglycosylase</fullName>
    </submittedName>
</protein>
<dbReference type="RefSeq" id="WP_128384683.1">
    <property type="nucleotide sequence ID" value="NZ_CP035033.1"/>
</dbReference>
<evidence type="ECO:0000256" key="1">
    <source>
        <dbReference type="ARBA" id="ARBA00007734"/>
    </source>
</evidence>
<evidence type="ECO:0000313" key="6">
    <source>
        <dbReference type="EMBL" id="QAB15101.1"/>
    </source>
</evidence>
<dbReference type="GO" id="GO:0000270">
    <property type="term" value="P:peptidoglycan metabolic process"/>
    <property type="evidence" value="ECO:0007669"/>
    <property type="project" value="InterPro"/>
</dbReference>
<keyword evidence="7" id="KW-1185">Reference proteome</keyword>
<dbReference type="InterPro" id="IPR023346">
    <property type="entry name" value="Lysozyme-like_dom_sf"/>
</dbReference>
<organism evidence="6 7">
    <name type="scientific">Hydrogenovibrio thermophilus</name>
    <dbReference type="NCBI Taxonomy" id="265883"/>
    <lineage>
        <taxon>Bacteria</taxon>
        <taxon>Pseudomonadati</taxon>
        <taxon>Pseudomonadota</taxon>
        <taxon>Gammaproteobacteria</taxon>
        <taxon>Thiotrichales</taxon>
        <taxon>Piscirickettsiaceae</taxon>
        <taxon>Hydrogenovibrio</taxon>
    </lineage>
</organism>
<feature type="chain" id="PRO_5019520573" evidence="3">
    <location>
        <begin position="30"/>
        <end position="666"/>
    </location>
</feature>
<dbReference type="GO" id="GO:0004553">
    <property type="term" value="F:hydrolase activity, hydrolyzing O-glycosyl compounds"/>
    <property type="evidence" value="ECO:0007669"/>
    <property type="project" value="InterPro"/>
</dbReference>
<dbReference type="PROSITE" id="PS00922">
    <property type="entry name" value="TRANSGLYCOSYLASE"/>
    <property type="match status" value="1"/>
</dbReference>
<dbReference type="InterPro" id="IPR008939">
    <property type="entry name" value="Lytic_TGlycosylase_superhlx_U"/>
</dbReference>
<accession>A0A410H2F7</accession>
<dbReference type="InterPro" id="IPR000189">
    <property type="entry name" value="Transglyc_AS"/>
</dbReference>
<comment type="similarity">
    <text evidence="1">Belongs to the transglycosylase Slt family.</text>
</comment>
<proteinExistence type="inferred from homology"/>
<dbReference type="Pfam" id="PF14718">
    <property type="entry name" value="SLT_L"/>
    <property type="match status" value="1"/>
</dbReference>
<dbReference type="CDD" id="cd13401">
    <property type="entry name" value="Slt70-like"/>
    <property type="match status" value="1"/>
</dbReference>
<dbReference type="EMBL" id="CP035033">
    <property type="protein sequence ID" value="QAB15101.1"/>
    <property type="molecule type" value="Genomic_DNA"/>
</dbReference>
<evidence type="ECO:0000259" key="4">
    <source>
        <dbReference type="Pfam" id="PF01464"/>
    </source>
</evidence>
<dbReference type="GO" id="GO:0016020">
    <property type="term" value="C:membrane"/>
    <property type="evidence" value="ECO:0007669"/>
    <property type="project" value="InterPro"/>
</dbReference>
<evidence type="ECO:0000256" key="3">
    <source>
        <dbReference type="SAM" id="SignalP"/>
    </source>
</evidence>
<evidence type="ECO:0000259" key="5">
    <source>
        <dbReference type="Pfam" id="PF14718"/>
    </source>
</evidence>
<keyword evidence="2 3" id="KW-0732">Signal</keyword>
<dbReference type="SUPFAM" id="SSF53955">
    <property type="entry name" value="Lysozyme-like"/>
    <property type="match status" value="1"/>
</dbReference>
<dbReference type="AlphaFoldDB" id="A0A410H2F7"/>
<gene>
    <name evidence="6" type="ORF">EPV75_05155</name>
</gene>
<sequence>MLGNKQRRLHHILTLLLFVAFGLQQPAAASTPDPDQLTQNQRTFLDAYEATKANDRPLIAKYQAELKDYPLYPYLVYLDYKYHIKDTPPALIQGFIDTHPNSPLPFFLKRKWLHYLGKTHQWSLYLKQYEPGEYSSTTLKCYDLRAQMQVQHTEKTDRQMQALWQSELSLPGTCKPVKKYLRKHKLITGSMVWTKAQLAMKKGKLKTAKNIGRDLSAQERKALNYWIDTFRHPKNVTRDMPSYVSPVIRKAIFKQGIQRLSYSEPELALKTLKQRAEQYGLNRQEESHLQSRVSLRFAYQYHPKASEYLAQIDRAGKDERTLEWELQVTIRESNWVNYLDLYALLPPEEQSESRWLYWKARALVELNQQEDARPIFQTLAKQRSFYGFLSADRLQQPYQFNPTPSQKKDLAKMVKKYPQLEVMQELIAIQWKLSLKREWYNLLKNIDQNDFEAIANFMADWDQHNLAIQTISRVKKWDDLSLRFPTPYREPVMQAANKNTIDPAWVYGVMRRESAFSPTISSPVGAVGLMQLMPKTARYIGRKIGLKKRQYTRLTIPESNIELGSAYLSYLSDKYNGSRVLATAAYNAGPTRVDQWIPQDKVLSADQWIETIPFSETRAYVKAVLEYTTIFKSMLNKKYDRLENFMHPIGHHKTLSQTDGRNAPNS</sequence>
<dbReference type="InterPro" id="IPR037061">
    <property type="entry name" value="Lytic_TGlycoase_superhlx_L_sf"/>
</dbReference>
<dbReference type="SUPFAM" id="SSF48435">
    <property type="entry name" value="Bacterial muramidases"/>
    <property type="match status" value="1"/>
</dbReference>
<dbReference type="PANTHER" id="PTHR37423">
    <property type="entry name" value="SOLUBLE LYTIC MUREIN TRANSGLYCOSYLASE-RELATED"/>
    <property type="match status" value="1"/>
</dbReference>
<dbReference type="GO" id="GO:0008933">
    <property type="term" value="F:peptidoglycan lytic transglycosylase activity"/>
    <property type="evidence" value="ECO:0007669"/>
    <property type="project" value="InterPro"/>
</dbReference>
<dbReference type="InterPro" id="IPR012289">
    <property type="entry name" value="Lytic_TGlycosylase_superhlx_L"/>
</dbReference>
<evidence type="ECO:0000313" key="7">
    <source>
        <dbReference type="Proteomes" id="UP000285478"/>
    </source>
</evidence>
<dbReference type="GO" id="GO:0042597">
    <property type="term" value="C:periplasmic space"/>
    <property type="evidence" value="ECO:0007669"/>
    <property type="project" value="InterPro"/>
</dbReference>
<dbReference type="Gene3D" id="1.25.20.10">
    <property type="entry name" value="Bacterial muramidases"/>
    <property type="match status" value="1"/>
</dbReference>
<evidence type="ECO:0000256" key="2">
    <source>
        <dbReference type="ARBA" id="ARBA00022729"/>
    </source>
</evidence>
<dbReference type="InterPro" id="IPR008258">
    <property type="entry name" value="Transglycosylase_SLT_dom_1"/>
</dbReference>
<dbReference type="Gene3D" id="1.10.530.10">
    <property type="match status" value="1"/>
</dbReference>
<name>A0A410H2F7_9GAMM</name>
<feature type="signal peptide" evidence="3">
    <location>
        <begin position="1"/>
        <end position="29"/>
    </location>
</feature>
<feature type="domain" description="Lytic transglycosylase superhelical linker" evidence="5">
    <location>
        <begin position="414"/>
        <end position="480"/>
    </location>
</feature>
<dbReference type="KEGG" id="htr:EPV75_05155"/>
<dbReference type="PANTHER" id="PTHR37423:SF5">
    <property type="entry name" value="SOLUBLE LYTIC MUREIN TRANSGLYCOSYLASE"/>
    <property type="match status" value="1"/>
</dbReference>
<dbReference type="Pfam" id="PF01464">
    <property type="entry name" value="SLT"/>
    <property type="match status" value="1"/>
</dbReference>
<dbReference type="Gene3D" id="1.10.1240.20">
    <property type="entry name" value="Lytic transglycosylase, superhelical linker domain"/>
    <property type="match status" value="1"/>
</dbReference>
<feature type="domain" description="Transglycosylase SLT" evidence="4">
    <location>
        <begin position="492"/>
        <end position="607"/>
    </location>
</feature>
<dbReference type="Proteomes" id="UP000285478">
    <property type="component" value="Chromosome"/>
</dbReference>